<dbReference type="OrthoDB" id="185373at2759"/>
<accession>A0A9D4ZN50</accession>
<feature type="repeat" description="PPR" evidence="2">
    <location>
        <begin position="791"/>
        <end position="825"/>
    </location>
</feature>
<comment type="caution">
    <text evidence="3">The sequence shown here is derived from an EMBL/GenBank/DDBJ whole genome shotgun (WGS) entry which is preliminary data.</text>
</comment>
<sequence length="962" mass="106308">GSIRVQAVDSTGDLIMNRIWKMSRGRVFSSGSKTFTKIARVQSIIPSKLEQNAGVNGSVLLENSLGARALSFCRPFSGGTETVSLNFETPQSKSSPLLADCKKKADFEKYLSGFCTETTLSLVHQAMEVMHSSDAKCLFSAAATTQEVAKFSRFLYNMLFRTFLQARRFNDAVEVLEEMKKTGIPVNLKSFSTLAFFYAKAGMKVEAEATLDTMKSFGITKTLDIYRVLFNEYIAAGDEESIERLLQKCSEPEGLLDAPLDVFAELGKAEEVLKLLNRMDAAGIAPRKTTSRRVVKCLCSANMLDEAMNHVMKLQEKGGLDVFNALIGSLVGEKRLDDALKLVANMKSIGCKPDISTHHHLISGYLNTGQTDKALAQLEEMKLDGCKPTSGTKKLFEGTLDKTRIYTKALDEGEDAAEGTHVKAANRILELCEGKLWNADIEEALSGFSKDLTDKVVKKVLQKMEVANLKDFFTWAGKQKGYSHGRHEYRALIRRFLDAGMFDISMECLEEMWQKDVKVLPNDFAAVVYYSGKAGRMTEAKEVMDKMRFFGLNPDANLYAAALSGHIKANDDEGVARVLQNLSDVGEFNGAIAAFARAGKADSALKLLQVMEEKGCHANVRTYDWLVKCLCSAERTEEALEALENMQAAGLDPNVNIYNALISHCCRHKKLDEALKLFSQMKEKGCQPDIVTHNSLISGYLKSRQVDRAHQHMELMKAEGCMPTRETSRLFVINLSMSEELDKALKEFEKAAECGNNLSIDACNCLLKGLIKAGKMDVALNVYNSAKGVADTSTYVVMLRGCCNLAKFDVIEQLLAEVRARELQLPVSTYVLLLQTYSRAKINKKVSLVFEELQKSGLCLDGPRTNTALLDALSRGCQLDTGVKFCKHLADISAKINSRQLKHFFRLLVRSGRAGEATELSKELSERGCVIPEKSEAPPIVSSETLIAGIEMWTNPGISTSL</sequence>
<dbReference type="EMBL" id="JABFUD020000005">
    <property type="protein sequence ID" value="KAI5079436.1"/>
    <property type="molecule type" value="Genomic_DNA"/>
</dbReference>
<dbReference type="PANTHER" id="PTHR47936">
    <property type="entry name" value="PPR_LONG DOMAIN-CONTAINING PROTEIN"/>
    <property type="match status" value="1"/>
</dbReference>
<evidence type="ECO:0000256" key="2">
    <source>
        <dbReference type="PROSITE-ProRule" id="PRU00708"/>
    </source>
</evidence>
<feature type="repeat" description="PPR" evidence="2">
    <location>
        <begin position="319"/>
        <end position="353"/>
    </location>
</feature>
<gene>
    <name evidence="3" type="ORF">GOP47_0004915</name>
</gene>
<evidence type="ECO:0000256" key="1">
    <source>
        <dbReference type="ARBA" id="ARBA00022737"/>
    </source>
</evidence>
<dbReference type="NCBIfam" id="TIGR00756">
    <property type="entry name" value="PPR"/>
    <property type="match status" value="7"/>
</dbReference>
<dbReference type="InterPro" id="IPR011990">
    <property type="entry name" value="TPR-like_helical_dom_sf"/>
</dbReference>
<evidence type="ECO:0000313" key="4">
    <source>
        <dbReference type="Proteomes" id="UP000886520"/>
    </source>
</evidence>
<feature type="non-terminal residue" evidence="3">
    <location>
        <position position="962"/>
    </location>
</feature>
<dbReference type="Gene3D" id="1.25.40.10">
    <property type="entry name" value="Tetratricopeptide repeat domain"/>
    <property type="match status" value="6"/>
</dbReference>
<keyword evidence="1" id="KW-0677">Repeat</keyword>
<reference evidence="3 4" key="1">
    <citation type="submission" date="2021-01" db="EMBL/GenBank/DDBJ databases">
        <title>Adiantum capillus-veneris genome.</title>
        <authorList>
            <person name="Fang Y."/>
            <person name="Liao Q."/>
        </authorList>
    </citation>
    <scope>NUCLEOTIDE SEQUENCE [LARGE SCALE GENOMIC DNA]</scope>
    <source>
        <strain evidence="3">H3</strain>
        <tissue evidence="3">Leaf</tissue>
    </source>
</reference>
<dbReference type="Pfam" id="PF13041">
    <property type="entry name" value="PPR_2"/>
    <property type="match status" value="3"/>
</dbReference>
<dbReference type="Pfam" id="PF01535">
    <property type="entry name" value="PPR"/>
    <property type="match status" value="2"/>
</dbReference>
<feature type="repeat" description="PPR" evidence="2">
    <location>
        <begin position="619"/>
        <end position="653"/>
    </location>
</feature>
<feature type="repeat" description="PPR" evidence="2">
    <location>
        <begin position="584"/>
        <end position="618"/>
    </location>
</feature>
<keyword evidence="4" id="KW-1185">Reference proteome</keyword>
<protein>
    <recommendedName>
        <fullName evidence="5">Pentatricopeptide repeat-containing protein</fullName>
    </recommendedName>
</protein>
<dbReference type="InterPro" id="IPR002885">
    <property type="entry name" value="PPR_rpt"/>
</dbReference>
<evidence type="ECO:0008006" key="5">
    <source>
        <dbReference type="Google" id="ProtNLM"/>
    </source>
</evidence>
<dbReference type="PANTHER" id="PTHR47936:SF1">
    <property type="entry name" value="PENTATRICOPEPTIDE REPEAT-CONTAINING PROTEIN GUN1, CHLOROPLASTIC"/>
    <property type="match status" value="1"/>
</dbReference>
<proteinExistence type="predicted"/>
<feature type="repeat" description="PPR" evidence="2">
    <location>
        <begin position="152"/>
        <end position="186"/>
    </location>
</feature>
<dbReference type="AlphaFoldDB" id="A0A9D4ZN50"/>
<dbReference type="Proteomes" id="UP000886520">
    <property type="component" value="Chromosome 5"/>
</dbReference>
<name>A0A9D4ZN50_ADICA</name>
<organism evidence="3 4">
    <name type="scientific">Adiantum capillus-veneris</name>
    <name type="common">Maidenhair fern</name>
    <dbReference type="NCBI Taxonomy" id="13818"/>
    <lineage>
        <taxon>Eukaryota</taxon>
        <taxon>Viridiplantae</taxon>
        <taxon>Streptophyta</taxon>
        <taxon>Embryophyta</taxon>
        <taxon>Tracheophyta</taxon>
        <taxon>Polypodiopsida</taxon>
        <taxon>Polypodiidae</taxon>
        <taxon>Polypodiales</taxon>
        <taxon>Pteridineae</taxon>
        <taxon>Pteridaceae</taxon>
        <taxon>Vittarioideae</taxon>
        <taxon>Adiantum</taxon>
    </lineage>
</organism>
<feature type="repeat" description="PPR" evidence="2">
    <location>
        <begin position="689"/>
        <end position="723"/>
    </location>
</feature>
<dbReference type="Pfam" id="PF13812">
    <property type="entry name" value="PPR_3"/>
    <property type="match status" value="1"/>
</dbReference>
<dbReference type="PROSITE" id="PS51375">
    <property type="entry name" value="PPR"/>
    <property type="match status" value="8"/>
</dbReference>
<feature type="repeat" description="PPR" evidence="2">
    <location>
        <begin position="354"/>
        <end position="388"/>
    </location>
</feature>
<evidence type="ECO:0000313" key="3">
    <source>
        <dbReference type="EMBL" id="KAI5079436.1"/>
    </source>
</evidence>
<feature type="repeat" description="PPR" evidence="2">
    <location>
        <begin position="654"/>
        <end position="688"/>
    </location>
</feature>